<feature type="repeat" description="PPR" evidence="2">
    <location>
        <begin position="198"/>
        <end position="232"/>
    </location>
</feature>
<keyword evidence="1" id="KW-0677">Repeat</keyword>
<accession>A0A444Y4V6</accession>
<dbReference type="Pfam" id="PF13041">
    <property type="entry name" value="PPR_2"/>
    <property type="match status" value="2"/>
</dbReference>
<evidence type="ECO:0008006" key="5">
    <source>
        <dbReference type="Google" id="ProtNLM"/>
    </source>
</evidence>
<comment type="caution">
    <text evidence="3">The sequence shown here is derived from an EMBL/GenBank/DDBJ whole genome shotgun (WGS) entry which is preliminary data.</text>
</comment>
<dbReference type="InterPro" id="IPR046960">
    <property type="entry name" value="PPR_At4g14850-like_plant"/>
</dbReference>
<dbReference type="EMBL" id="SDMP01000018">
    <property type="protein sequence ID" value="RYQ96991.1"/>
    <property type="molecule type" value="Genomic_DNA"/>
</dbReference>
<feature type="repeat" description="PPR" evidence="2">
    <location>
        <begin position="63"/>
        <end position="93"/>
    </location>
</feature>
<dbReference type="GO" id="GO:0009451">
    <property type="term" value="P:RNA modification"/>
    <property type="evidence" value="ECO:0007669"/>
    <property type="project" value="InterPro"/>
</dbReference>
<name>A0A444Y4V6_ARAHY</name>
<dbReference type="NCBIfam" id="TIGR00756">
    <property type="entry name" value="PPR"/>
    <property type="match status" value="3"/>
</dbReference>
<keyword evidence="4" id="KW-1185">Reference proteome</keyword>
<evidence type="ECO:0000313" key="3">
    <source>
        <dbReference type="EMBL" id="RYQ96991.1"/>
    </source>
</evidence>
<dbReference type="Gene3D" id="1.25.40.10">
    <property type="entry name" value="Tetratricopeptide repeat domain"/>
    <property type="match status" value="3"/>
</dbReference>
<protein>
    <recommendedName>
        <fullName evidence="5">Pentatricopeptide repeat-containing protein</fullName>
    </recommendedName>
</protein>
<dbReference type="PROSITE" id="PS51375">
    <property type="entry name" value="PPR"/>
    <property type="match status" value="3"/>
</dbReference>
<proteinExistence type="predicted"/>
<reference evidence="3 4" key="1">
    <citation type="submission" date="2019-01" db="EMBL/GenBank/DDBJ databases">
        <title>Sequencing of cultivated peanut Arachis hypogaea provides insights into genome evolution and oil improvement.</title>
        <authorList>
            <person name="Chen X."/>
        </authorList>
    </citation>
    <scope>NUCLEOTIDE SEQUENCE [LARGE SCALE GENOMIC DNA]</scope>
    <source>
        <strain evidence="4">cv. Fuhuasheng</strain>
        <tissue evidence="3">Leaves</tissue>
    </source>
</reference>
<dbReference type="GO" id="GO:0003723">
    <property type="term" value="F:RNA binding"/>
    <property type="evidence" value="ECO:0007669"/>
    <property type="project" value="InterPro"/>
</dbReference>
<dbReference type="Pfam" id="PF01535">
    <property type="entry name" value="PPR"/>
    <property type="match status" value="3"/>
</dbReference>
<sequence>MRHVLHCIRANDFVQANRLQSHMQLHLFQPKFSFIHNQLLHLFAKCGKLSYARDLFDNMTHIDIYSWNSLLSSYAKLGLVEDLRTVFDQMPFHDSIHERVVIVGCADNTFVWNAITGVYAKYGDIHRARWFFDRTTYKNVVSWNLMISGYVKLGNHDKCFQLFNKMKLLDLKPDQVTASICRHVDDARRMFSEIPRKDEICWTKMIVGYAQNRREDDALMLFGDMLHGDVRPDIYTISSVVSSCAKLASLCHGQVVDGKVIVMSVDHSMLVSSALVDLYCKCAVTLDAWRNFGTMPIRNMIT</sequence>
<organism evidence="3 4">
    <name type="scientific">Arachis hypogaea</name>
    <name type="common">Peanut</name>
    <dbReference type="NCBI Taxonomy" id="3818"/>
    <lineage>
        <taxon>Eukaryota</taxon>
        <taxon>Viridiplantae</taxon>
        <taxon>Streptophyta</taxon>
        <taxon>Embryophyta</taxon>
        <taxon>Tracheophyta</taxon>
        <taxon>Spermatophyta</taxon>
        <taxon>Magnoliopsida</taxon>
        <taxon>eudicotyledons</taxon>
        <taxon>Gunneridae</taxon>
        <taxon>Pentapetalae</taxon>
        <taxon>rosids</taxon>
        <taxon>fabids</taxon>
        <taxon>Fabales</taxon>
        <taxon>Fabaceae</taxon>
        <taxon>Papilionoideae</taxon>
        <taxon>50 kb inversion clade</taxon>
        <taxon>dalbergioids sensu lato</taxon>
        <taxon>Dalbergieae</taxon>
        <taxon>Pterocarpus clade</taxon>
        <taxon>Arachis</taxon>
    </lineage>
</organism>
<dbReference type="AlphaFoldDB" id="A0A444Y4V6"/>
<dbReference type="SUPFAM" id="SSF48452">
    <property type="entry name" value="TPR-like"/>
    <property type="match status" value="1"/>
</dbReference>
<evidence type="ECO:0000313" key="4">
    <source>
        <dbReference type="Proteomes" id="UP000289738"/>
    </source>
</evidence>
<dbReference type="InterPro" id="IPR002885">
    <property type="entry name" value="PPR_rpt"/>
</dbReference>
<feature type="repeat" description="PPR" evidence="2">
    <location>
        <begin position="139"/>
        <end position="173"/>
    </location>
</feature>
<evidence type="ECO:0000256" key="1">
    <source>
        <dbReference type="ARBA" id="ARBA00022737"/>
    </source>
</evidence>
<dbReference type="PANTHER" id="PTHR47926">
    <property type="entry name" value="PENTATRICOPEPTIDE REPEAT-CONTAINING PROTEIN"/>
    <property type="match status" value="1"/>
</dbReference>
<dbReference type="Proteomes" id="UP000289738">
    <property type="component" value="Chromosome B08"/>
</dbReference>
<evidence type="ECO:0000256" key="2">
    <source>
        <dbReference type="PROSITE-ProRule" id="PRU00708"/>
    </source>
</evidence>
<gene>
    <name evidence="3" type="ORF">Ahy_B08g092951</name>
</gene>
<dbReference type="InterPro" id="IPR011990">
    <property type="entry name" value="TPR-like_helical_dom_sf"/>
</dbReference>